<dbReference type="Gene3D" id="4.10.240.10">
    <property type="entry name" value="Zn(2)-C6 fungal-type DNA-binding domain"/>
    <property type="match status" value="1"/>
</dbReference>
<dbReference type="SUPFAM" id="SSF57701">
    <property type="entry name" value="Zn2/Cys6 DNA-binding domain"/>
    <property type="match status" value="1"/>
</dbReference>
<feature type="region of interest" description="Disordered" evidence="4">
    <location>
        <begin position="73"/>
        <end position="120"/>
    </location>
</feature>
<dbReference type="AlphaFoldDB" id="A0A9P4IVE1"/>
<evidence type="ECO:0000256" key="3">
    <source>
        <dbReference type="ARBA" id="ARBA00023242"/>
    </source>
</evidence>
<evidence type="ECO:0000256" key="1">
    <source>
        <dbReference type="ARBA" id="ARBA00004123"/>
    </source>
</evidence>
<reference evidence="6" key="1">
    <citation type="journal article" date="2020" name="Stud. Mycol.">
        <title>101 Dothideomycetes genomes: a test case for predicting lifestyles and emergence of pathogens.</title>
        <authorList>
            <person name="Haridas S."/>
            <person name="Albert R."/>
            <person name="Binder M."/>
            <person name="Bloem J."/>
            <person name="Labutti K."/>
            <person name="Salamov A."/>
            <person name="Andreopoulos B."/>
            <person name="Baker S."/>
            <person name="Barry K."/>
            <person name="Bills G."/>
            <person name="Bluhm B."/>
            <person name="Cannon C."/>
            <person name="Castanera R."/>
            <person name="Culley D."/>
            <person name="Daum C."/>
            <person name="Ezra D."/>
            <person name="Gonzalez J."/>
            <person name="Henrissat B."/>
            <person name="Kuo A."/>
            <person name="Liang C."/>
            <person name="Lipzen A."/>
            <person name="Lutzoni F."/>
            <person name="Magnuson J."/>
            <person name="Mondo S."/>
            <person name="Nolan M."/>
            <person name="Ohm R."/>
            <person name="Pangilinan J."/>
            <person name="Park H.-J."/>
            <person name="Ramirez L."/>
            <person name="Alfaro M."/>
            <person name="Sun H."/>
            <person name="Tritt A."/>
            <person name="Yoshinaga Y."/>
            <person name="Zwiers L.-H."/>
            <person name="Turgeon B."/>
            <person name="Goodwin S."/>
            <person name="Spatafora J."/>
            <person name="Crous P."/>
            <person name="Grigoriev I."/>
        </authorList>
    </citation>
    <scope>NUCLEOTIDE SEQUENCE</scope>
    <source>
        <strain evidence="6">CBS 133067</strain>
    </source>
</reference>
<dbReference type="PANTHER" id="PTHR31001:SF49">
    <property type="entry name" value="ZN(II)2CYS6 TRANSCRIPTION FACTOR (EUROFUNG)"/>
    <property type="match status" value="1"/>
</dbReference>
<dbReference type="InterPro" id="IPR036864">
    <property type="entry name" value="Zn2-C6_fun-type_DNA-bd_sf"/>
</dbReference>
<dbReference type="EMBL" id="ML978121">
    <property type="protein sequence ID" value="KAF2105122.1"/>
    <property type="molecule type" value="Genomic_DNA"/>
</dbReference>
<dbReference type="GO" id="GO:0003677">
    <property type="term" value="F:DNA binding"/>
    <property type="evidence" value="ECO:0007669"/>
    <property type="project" value="InterPro"/>
</dbReference>
<dbReference type="SMART" id="SM00066">
    <property type="entry name" value="GAL4"/>
    <property type="match status" value="1"/>
</dbReference>
<dbReference type="PROSITE" id="PS50048">
    <property type="entry name" value="ZN2_CY6_FUNGAL_2"/>
    <property type="match status" value="1"/>
</dbReference>
<comment type="subcellular location">
    <subcellularLocation>
        <location evidence="1">Nucleus</location>
    </subcellularLocation>
</comment>
<name>A0A9P4IVE1_9PEZI</name>
<keyword evidence="2" id="KW-0479">Metal-binding</keyword>
<evidence type="ECO:0000313" key="6">
    <source>
        <dbReference type="EMBL" id="KAF2105122.1"/>
    </source>
</evidence>
<feature type="non-terminal residue" evidence="6">
    <location>
        <position position="635"/>
    </location>
</feature>
<feature type="compositionally biased region" description="Polar residues" evidence="4">
    <location>
        <begin position="87"/>
        <end position="120"/>
    </location>
</feature>
<dbReference type="Pfam" id="PF00172">
    <property type="entry name" value="Zn_clus"/>
    <property type="match status" value="1"/>
</dbReference>
<dbReference type="GO" id="GO:0008270">
    <property type="term" value="F:zinc ion binding"/>
    <property type="evidence" value="ECO:0007669"/>
    <property type="project" value="InterPro"/>
</dbReference>
<dbReference type="Pfam" id="PF04082">
    <property type="entry name" value="Fungal_trans"/>
    <property type="match status" value="1"/>
</dbReference>
<keyword evidence="7" id="KW-1185">Reference proteome</keyword>
<dbReference type="SMART" id="SM00906">
    <property type="entry name" value="Fungal_trans"/>
    <property type="match status" value="1"/>
</dbReference>
<organism evidence="6 7">
    <name type="scientific">Rhizodiscina lignyota</name>
    <dbReference type="NCBI Taxonomy" id="1504668"/>
    <lineage>
        <taxon>Eukaryota</taxon>
        <taxon>Fungi</taxon>
        <taxon>Dikarya</taxon>
        <taxon>Ascomycota</taxon>
        <taxon>Pezizomycotina</taxon>
        <taxon>Dothideomycetes</taxon>
        <taxon>Pleosporomycetidae</taxon>
        <taxon>Aulographales</taxon>
        <taxon>Rhizodiscinaceae</taxon>
        <taxon>Rhizodiscina</taxon>
    </lineage>
</organism>
<dbReference type="InterPro" id="IPR001138">
    <property type="entry name" value="Zn2Cys6_DnaBD"/>
</dbReference>
<protein>
    <recommendedName>
        <fullName evidence="5">Zn(2)-C6 fungal-type domain-containing protein</fullName>
    </recommendedName>
</protein>
<dbReference type="GO" id="GO:0000981">
    <property type="term" value="F:DNA-binding transcription factor activity, RNA polymerase II-specific"/>
    <property type="evidence" value="ECO:0007669"/>
    <property type="project" value="InterPro"/>
</dbReference>
<dbReference type="Proteomes" id="UP000799772">
    <property type="component" value="Unassembled WGS sequence"/>
</dbReference>
<feature type="non-terminal residue" evidence="6">
    <location>
        <position position="1"/>
    </location>
</feature>
<dbReference type="GO" id="GO:0006351">
    <property type="term" value="P:DNA-templated transcription"/>
    <property type="evidence" value="ECO:0007669"/>
    <property type="project" value="InterPro"/>
</dbReference>
<dbReference type="InterPro" id="IPR050613">
    <property type="entry name" value="Sec_Metabolite_Reg"/>
</dbReference>
<dbReference type="PROSITE" id="PS00463">
    <property type="entry name" value="ZN2_CY6_FUNGAL_1"/>
    <property type="match status" value="1"/>
</dbReference>
<accession>A0A9P4IVE1</accession>
<dbReference type="OrthoDB" id="9996127at2759"/>
<dbReference type="CDD" id="cd12148">
    <property type="entry name" value="fungal_TF_MHR"/>
    <property type="match status" value="1"/>
</dbReference>
<feature type="domain" description="Zn(2)-C6 fungal-type" evidence="5">
    <location>
        <begin position="11"/>
        <end position="43"/>
    </location>
</feature>
<feature type="region of interest" description="Disordered" evidence="4">
    <location>
        <begin position="401"/>
        <end position="426"/>
    </location>
</feature>
<evidence type="ECO:0000256" key="2">
    <source>
        <dbReference type="ARBA" id="ARBA00022723"/>
    </source>
</evidence>
<evidence type="ECO:0000256" key="4">
    <source>
        <dbReference type="SAM" id="MobiDB-lite"/>
    </source>
</evidence>
<proteinExistence type="predicted"/>
<feature type="region of interest" description="Disordered" evidence="4">
    <location>
        <begin position="158"/>
        <end position="177"/>
    </location>
</feature>
<keyword evidence="3" id="KW-0539">Nucleus</keyword>
<dbReference type="CDD" id="cd00067">
    <property type="entry name" value="GAL4"/>
    <property type="match status" value="1"/>
</dbReference>
<sequence>QQQKRARAQLSCTACRVGKLKCNRAHPACDQCIKRNKESSCQYIAAPPRKKPNQSMKERIKHLENLVVELYNSNNSESPESDPSANGSKSTPSQNESPANGLNSAQRPSAQQSWTVESDENNNAFGRMKISKTESKYVGGSHWEAILDNIAEVRAALDEPEDGPEGVSASPASSDQTAATFPVQSLLNPNPNIKPTRADLIRALPSRPRADSLVAGFFNSQSPTVVAIHGPTFQKEYQEFWGNPDSRSLQWLAVLFGIISLTSRQEDYGVSHFRAPKGQTSEETRKYHSMAASAIILSNYMRPAEGICEAIMLYTEGVYMDTEHEDDHLEVWLLLGLNIRVSLRMGYHRDGGNHTKISAFLSEMRRRQWSLLYQFDVLLSFEMGLPGMMLQTAQDVKPPSNLFDRDFTSESDPLPPGRPDDELTPCSYSRTKSRIAKAFGKIAEHSHAINPPSRSEVLMLDKELQEASDAIPPALRVRSLEDSITDPAGLVMCRFNLDLLVQKSRCLLHRRVLTEAGSGEFVDYSRSNCIDAAIKLLEQLARVDAACEKKMMPRGWYISSLNVHDFLLASMVLSLELDRRLKALPENGDAVSGSQDLEEMRSMLETTYQIWQKPMHRSAETQKASKVVLLMLSKV</sequence>
<dbReference type="PANTHER" id="PTHR31001">
    <property type="entry name" value="UNCHARACTERIZED TRANSCRIPTIONAL REGULATORY PROTEIN"/>
    <property type="match status" value="1"/>
</dbReference>
<dbReference type="GO" id="GO:0005634">
    <property type="term" value="C:nucleus"/>
    <property type="evidence" value="ECO:0007669"/>
    <property type="project" value="UniProtKB-SubCell"/>
</dbReference>
<feature type="compositionally biased region" description="Low complexity" evidence="4">
    <location>
        <begin position="73"/>
        <end position="86"/>
    </location>
</feature>
<evidence type="ECO:0000313" key="7">
    <source>
        <dbReference type="Proteomes" id="UP000799772"/>
    </source>
</evidence>
<comment type="caution">
    <text evidence="6">The sequence shown here is derived from an EMBL/GenBank/DDBJ whole genome shotgun (WGS) entry which is preliminary data.</text>
</comment>
<dbReference type="InterPro" id="IPR007219">
    <property type="entry name" value="XnlR_reg_dom"/>
</dbReference>
<gene>
    <name evidence="6" type="ORF">NA57DRAFT_9239</name>
</gene>
<evidence type="ECO:0000259" key="5">
    <source>
        <dbReference type="PROSITE" id="PS50048"/>
    </source>
</evidence>